<evidence type="ECO:0000256" key="1">
    <source>
        <dbReference type="ARBA" id="ARBA00007637"/>
    </source>
</evidence>
<dbReference type="GO" id="GO:0016491">
    <property type="term" value="F:oxidoreductase activity"/>
    <property type="evidence" value="ECO:0007669"/>
    <property type="project" value="UniProtKB-KW"/>
</dbReference>
<comment type="similarity">
    <text evidence="1">Belongs to the NAD(P)-dependent epimerase/dehydratase family.</text>
</comment>
<dbReference type="AlphaFoldDB" id="A0A1G9CQ92"/>
<dbReference type="InterPro" id="IPR036291">
    <property type="entry name" value="NAD(P)-bd_dom_sf"/>
</dbReference>
<protein>
    <submittedName>
        <fullName evidence="5">Uronate dehydrogenase</fullName>
    </submittedName>
</protein>
<dbReference type="EMBL" id="FNFK01000037">
    <property type="protein sequence ID" value="SDK53822.1"/>
    <property type="molecule type" value="Genomic_DNA"/>
</dbReference>
<organism evidence="5 6">
    <name type="scientific">Alkalibacterium thalassium</name>
    <dbReference type="NCBI Taxonomy" id="426701"/>
    <lineage>
        <taxon>Bacteria</taxon>
        <taxon>Bacillati</taxon>
        <taxon>Bacillota</taxon>
        <taxon>Bacilli</taxon>
        <taxon>Lactobacillales</taxon>
        <taxon>Carnobacteriaceae</taxon>
        <taxon>Alkalibacterium</taxon>
    </lineage>
</organism>
<dbReference type="OrthoDB" id="9779902at2"/>
<feature type="domain" description="NAD-dependent epimerase/dehydratase" evidence="4">
    <location>
        <begin position="5"/>
        <end position="164"/>
    </location>
</feature>
<name>A0A1G9CQ92_9LACT</name>
<keyword evidence="2" id="KW-0560">Oxidoreductase</keyword>
<evidence type="ECO:0000259" key="4">
    <source>
        <dbReference type="Pfam" id="PF01370"/>
    </source>
</evidence>
<dbReference type="InterPro" id="IPR001509">
    <property type="entry name" value="Epimerase_deHydtase"/>
</dbReference>
<accession>A0A1G9CQ92</accession>
<gene>
    <name evidence="5" type="ORF">SAMN04488098_10378</name>
</gene>
<sequence>MKKLLLTGAAGRIGSRLIEDLVDQYDLTAADKDCTTIAEWKDRGCRLVTFDVTDLSDCRQLCEGMDTVIHLAGNPSPFANYDELKGVNIDGTYNMMQAASEQGVSRLIFASSIHAVKGYAADEQVKTTSPVRPPDLYGASKAFGEAIGHYYGYETDMEVVAIRIGGYRSLEVMKENGEEPDMRERSTYVSKRDLNQLIQKCAEATLDKPFIIVHGLSDNTFKFMDLTDTKEKTGYAPVDNGFDFQ</sequence>
<dbReference type="STRING" id="426701.SAMN04488098_10378"/>
<proteinExistence type="inferred from homology"/>
<dbReference type="RefSeq" id="WP_091267768.1">
    <property type="nucleotide sequence ID" value="NZ_FNFK01000037.1"/>
</dbReference>
<evidence type="ECO:0000256" key="3">
    <source>
        <dbReference type="ARBA" id="ARBA00023027"/>
    </source>
</evidence>
<dbReference type="PANTHER" id="PTHR43103">
    <property type="entry name" value="NUCLEOSIDE-DIPHOSPHATE-SUGAR EPIMERASE"/>
    <property type="match status" value="1"/>
</dbReference>
<keyword evidence="3" id="KW-0520">NAD</keyword>
<evidence type="ECO:0000313" key="5">
    <source>
        <dbReference type="EMBL" id="SDK53822.1"/>
    </source>
</evidence>
<dbReference type="PANTHER" id="PTHR43103:SF5">
    <property type="entry name" value="4-EPIMERASE, PUTATIVE (AFU_ORTHOLOGUE AFUA_7G00360)-RELATED"/>
    <property type="match status" value="1"/>
</dbReference>
<reference evidence="6" key="1">
    <citation type="submission" date="2016-10" db="EMBL/GenBank/DDBJ databases">
        <authorList>
            <person name="Varghese N."/>
            <person name="Submissions S."/>
        </authorList>
    </citation>
    <scope>NUCLEOTIDE SEQUENCE [LARGE SCALE GENOMIC DNA]</scope>
    <source>
        <strain evidence="6">DSM 19181</strain>
    </source>
</reference>
<dbReference type="Gene3D" id="3.40.50.720">
    <property type="entry name" value="NAD(P)-binding Rossmann-like Domain"/>
    <property type="match status" value="1"/>
</dbReference>
<evidence type="ECO:0000313" key="6">
    <source>
        <dbReference type="Proteomes" id="UP000199433"/>
    </source>
</evidence>
<dbReference type="Pfam" id="PF01370">
    <property type="entry name" value="Epimerase"/>
    <property type="match status" value="1"/>
</dbReference>
<evidence type="ECO:0000256" key="2">
    <source>
        <dbReference type="ARBA" id="ARBA00023002"/>
    </source>
</evidence>
<dbReference type="SUPFAM" id="SSF51735">
    <property type="entry name" value="NAD(P)-binding Rossmann-fold domains"/>
    <property type="match status" value="1"/>
</dbReference>
<keyword evidence="6" id="KW-1185">Reference proteome</keyword>
<dbReference type="Proteomes" id="UP000199433">
    <property type="component" value="Unassembled WGS sequence"/>
</dbReference>